<dbReference type="Gene3D" id="1.10.3720.10">
    <property type="entry name" value="MetI-like"/>
    <property type="match status" value="2"/>
</dbReference>
<feature type="transmembrane region" description="Helical" evidence="8">
    <location>
        <begin position="227"/>
        <end position="245"/>
    </location>
</feature>
<dbReference type="InterPro" id="IPR035906">
    <property type="entry name" value="MetI-like_sf"/>
</dbReference>
<dbReference type="STRING" id="59925.EU91_1906"/>
<feature type="domain" description="ABC transmembrane type-1" evidence="9">
    <location>
        <begin position="316"/>
        <end position="504"/>
    </location>
</feature>
<evidence type="ECO:0000256" key="7">
    <source>
        <dbReference type="ARBA" id="ARBA00023136"/>
    </source>
</evidence>
<evidence type="ECO:0000259" key="9">
    <source>
        <dbReference type="PROSITE" id="PS50928"/>
    </source>
</evidence>
<feature type="transmembrane region" description="Helical" evidence="8">
    <location>
        <begin position="275"/>
        <end position="299"/>
    </location>
</feature>
<keyword evidence="5 8" id="KW-0812">Transmembrane</keyword>
<organism evidence="10 11">
    <name type="scientific">Prochlorococcus marinus str. GP2</name>
    <dbReference type="NCBI Taxonomy" id="59925"/>
    <lineage>
        <taxon>Bacteria</taxon>
        <taxon>Bacillati</taxon>
        <taxon>Cyanobacteriota</taxon>
        <taxon>Cyanophyceae</taxon>
        <taxon>Synechococcales</taxon>
        <taxon>Prochlorococcaceae</taxon>
        <taxon>Prochlorococcus</taxon>
    </lineage>
</organism>
<dbReference type="OrthoDB" id="9776648at2"/>
<keyword evidence="4" id="KW-0997">Cell inner membrane</keyword>
<feature type="transmembrane region" description="Helical" evidence="8">
    <location>
        <begin position="127"/>
        <end position="147"/>
    </location>
</feature>
<dbReference type="PANTHER" id="PTHR43357:SF3">
    <property type="entry name" value="FE(3+)-TRANSPORT SYSTEM PERMEASE PROTEIN FBPB 2"/>
    <property type="match status" value="1"/>
</dbReference>
<feature type="transmembrane region" description="Helical" evidence="8">
    <location>
        <begin position="319"/>
        <end position="340"/>
    </location>
</feature>
<proteinExistence type="inferred from homology"/>
<feature type="transmembrane region" description="Helical" evidence="8">
    <location>
        <begin position="20"/>
        <end position="45"/>
    </location>
</feature>
<comment type="subcellular location">
    <subcellularLocation>
        <location evidence="1">Cell inner membrane</location>
        <topology evidence="1">Multi-pass membrane protein</topology>
    </subcellularLocation>
    <subcellularLocation>
        <location evidence="8">Cell membrane</location>
        <topology evidence="8">Multi-pass membrane protein</topology>
    </subcellularLocation>
</comment>
<sequence>MKILIKGLKKTITELKFFYFISVIVALLVIIPISNFLLEGVQYFVDGNFSLGVAGGEEVLETLKVLVLVSFFGGGLGTLNGWLLSNCEFKFRKVLRICQLIPLAAPAYLITAILQDLGSIFGYQVTGLWWGVLILSISTYPYVFILANESFNKFGVNQINASRGLGVGPWRSFFKIAFPMAFPALITGISLMCMEVMNELGTFALLNIPSISTGIAENWIIEGNPKSAIGLSLVALSIIFTLIIFEKFSRRKSKRWSENPASKDSQGWELKKTRALLAITISLFPPIFTFGIPCFWVLLNIDQIQKGLSIELLNLSFRTISLGFFTAFITMLFSLIISLARRPNKSLLLGLITNLAGIGYAIPGTVLALSLISISSSKFNFIAICLLVWGYLVRFITISKGSIDSSLERISPSLDEAALGLGENWLGIIKRLHLPLLQGPILVGSLLVFVDTIKELPITFILRPFDFDTLSVRIYQYAGDERIVEAILPAILIMILGLIASITLIPSLEKKS</sequence>
<evidence type="ECO:0000256" key="5">
    <source>
        <dbReference type="ARBA" id="ARBA00022692"/>
    </source>
</evidence>
<protein>
    <submittedName>
        <fullName evidence="10">Ferric iron ABC transporter</fullName>
    </submittedName>
</protein>
<keyword evidence="2 8" id="KW-0813">Transport</keyword>
<dbReference type="InterPro" id="IPR000515">
    <property type="entry name" value="MetI-like"/>
</dbReference>
<feature type="transmembrane region" description="Helical" evidence="8">
    <location>
        <begin position="379"/>
        <end position="397"/>
    </location>
</feature>
<keyword evidence="6 8" id="KW-1133">Transmembrane helix</keyword>
<feature type="transmembrane region" description="Helical" evidence="8">
    <location>
        <begin position="483"/>
        <end position="505"/>
    </location>
</feature>
<accession>A0A0A1Z710</accession>
<dbReference type="AlphaFoldDB" id="A0A0A1Z710"/>
<gene>
    <name evidence="10" type="ORF">EU91_1906</name>
</gene>
<feature type="transmembrane region" description="Helical" evidence="8">
    <location>
        <begin position="65"/>
        <end position="85"/>
    </location>
</feature>
<reference evidence="11" key="1">
    <citation type="journal article" date="2014" name="Sci. Data">
        <title>Genomes of diverse isolates of the marine cyanobacterium Prochlorococcus.</title>
        <authorList>
            <person name="Biller S."/>
            <person name="Berube P."/>
            <person name="Thompson J."/>
            <person name="Kelly L."/>
            <person name="Roggensack S."/>
            <person name="Awad L."/>
            <person name="Roache-Johnson K."/>
            <person name="Ding H."/>
            <person name="Giovannoni S.J."/>
            <person name="Moore L.R."/>
            <person name="Chisholm S.W."/>
        </authorList>
    </citation>
    <scope>NUCLEOTIDE SEQUENCE [LARGE SCALE GENOMIC DNA]</scope>
    <source>
        <strain evidence="11">GP2</strain>
    </source>
</reference>
<dbReference type="EMBL" id="JNAH01000010">
    <property type="protein sequence ID" value="KGF85290.1"/>
    <property type="molecule type" value="Genomic_DNA"/>
</dbReference>
<evidence type="ECO:0000256" key="8">
    <source>
        <dbReference type="RuleBase" id="RU363032"/>
    </source>
</evidence>
<dbReference type="RefSeq" id="WP_032525273.1">
    <property type="nucleotide sequence ID" value="NZ_JNAH01000010.1"/>
</dbReference>
<keyword evidence="7 8" id="KW-0472">Membrane</keyword>
<evidence type="ECO:0000256" key="3">
    <source>
        <dbReference type="ARBA" id="ARBA00022475"/>
    </source>
</evidence>
<comment type="similarity">
    <text evidence="8">Belongs to the binding-protein-dependent transport system permease family.</text>
</comment>
<keyword evidence="3" id="KW-1003">Cell membrane</keyword>
<evidence type="ECO:0000256" key="4">
    <source>
        <dbReference type="ARBA" id="ARBA00022519"/>
    </source>
</evidence>
<dbReference type="eggNOG" id="COG1178">
    <property type="taxonomic scope" value="Bacteria"/>
</dbReference>
<name>A0A0A1Z710_PROMR</name>
<dbReference type="Proteomes" id="UP000030598">
    <property type="component" value="Unassembled WGS sequence"/>
</dbReference>
<feature type="transmembrane region" description="Helical" evidence="8">
    <location>
        <begin position="173"/>
        <end position="197"/>
    </location>
</feature>
<evidence type="ECO:0000256" key="6">
    <source>
        <dbReference type="ARBA" id="ARBA00022989"/>
    </source>
</evidence>
<evidence type="ECO:0000313" key="10">
    <source>
        <dbReference type="EMBL" id="KGF85290.1"/>
    </source>
</evidence>
<dbReference type="SUPFAM" id="SSF161098">
    <property type="entry name" value="MetI-like"/>
    <property type="match status" value="2"/>
</dbReference>
<evidence type="ECO:0000313" key="11">
    <source>
        <dbReference type="Proteomes" id="UP000030598"/>
    </source>
</evidence>
<feature type="domain" description="ABC transmembrane type-1" evidence="9">
    <location>
        <begin position="59"/>
        <end position="244"/>
    </location>
</feature>
<feature type="transmembrane region" description="Helical" evidence="8">
    <location>
        <begin position="97"/>
        <end position="115"/>
    </location>
</feature>
<evidence type="ECO:0000256" key="1">
    <source>
        <dbReference type="ARBA" id="ARBA00004429"/>
    </source>
</evidence>
<feature type="transmembrane region" description="Helical" evidence="8">
    <location>
        <begin position="347"/>
        <end position="373"/>
    </location>
</feature>
<dbReference type="Pfam" id="PF00528">
    <property type="entry name" value="BPD_transp_1"/>
    <property type="match status" value="1"/>
</dbReference>
<dbReference type="CDD" id="cd06261">
    <property type="entry name" value="TM_PBP2"/>
    <property type="match status" value="2"/>
</dbReference>
<dbReference type="GO" id="GO:0005886">
    <property type="term" value="C:plasma membrane"/>
    <property type="evidence" value="ECO:0007669"/>
    <property type="project" value="UniProtKB-SubCell"/>
</dbReference>
<dbReference type="PROSITE" id="PS50928">
    <property type="entry name" value="ABC_TM1"/>
    <property type="match status" value="2"/>
</dbReference>
<comment type="caution">
    <text evidence="10">The sequence shown here is derived from an EMBL/GenBank/DDBJ whole genome shotgun (WGS) entry which is preliminary data.</text>
</comment>
<dbReference type="PANTHER" id="PTHR43357">
    <property type="entry name" value="INNER MEMBRANE ABC TRANSPORTER PERMEASE PROTEIN YDCV"/>
    <property type="match status" value="1"/>
</dbReference>
<evidence type="ECO:0000256" key="2">
    <source>
        <dbReference type="ARBA" id="ARBA00022448"/>
    </source>
</evidence>
<dbReference type="GO" id="GO:0055085">
    <property type="term" value="P:transmembrane transport"/>
    <property type="evidence" value="ECO:0007669"/>
    <property type="project" value="InterPro"/>
</dbReference>